<dbReference type="AlphaFoldDB" id="A0A7J6WL93"/>
<dbReference type="OrthoDB" id="2929958at2759"/>
<keyword evidence="3" id="KW-1185">Reference proteome</keyword>
<protein>
    <submittedName>
        <fullName evidence="2">Plasma membrane atpase</fullName>
    </submittedName>
</protein>
<evidence type="ECO:0000256" key="1">
    <source>
        <dbReference type="SAM" id="Phobius"/>
    </source>
</evidence>
<dbReference type="InterPro" id="IPR023214">
    <property type="entry name" value="HAD_sf"/>
</dbReference>
<keyword evidence="1" id="KW-1133">Transmembrane helix</keyword>
<proteinExistence type="predicted"/>
<evidence type="ECO:0000313" key="3">
    <source>
        <dbReference type="Proteomes" id="UP000554482"/>
    </source>
</evidence>
<gene>
    <name evidence="2" type="ORF">FRX31_012278</name>
</gene>
<dbReference type="InterPro" id="IPR036412">
    <property type="entry name" value="HAD-like_sf"/>
</dbReference>
<reference evidence="2 3" key="1">
    <citation type="submission" date="2020-06" db="EMBL/GenBank/DDBJ databases">
        <title>Transcriptomic and genomic resources for Thalictrum thalictroides and T. hernandezii: Facilitating candidate gene discovery in an emerging model plant lineage.</title>
        <authorList>
            <person name="Arias T."/>
            <person name="Riano-Pachon D.M."/>
            <person name="Di Stilio V.S."/>
        </authorList>
    </citation>
    <scope>NUCLEOTIDE SEQUENCE [LARGE SCALE GENOMIC DNA]</scope>
    <source>
        <strain evidence="3">cv. WT478/WT964</strain>
        <tissue evidence="2">Leaves</tissue>
    </source>
</reference>
<dbReference type="Gene3D" id="3.40.50.1000">
    <property type="entry name" value="HAD superfamily/HAD-like"/>
    <property type="match status" value="1"/>
</dbReference>
<dbReference type="SUPFAM" id="SSF56784">
    <property type="entry name" value="HAD-like"/>
    <property type="match status" value="1"/>
</dbReference>
<organism evidence="2 3">
    <name type="scientific">Thalictrum thalictroides</name>
    <name type="common">Rue-anemone</name>
    <name type="synonym">Anemone thalictroides</name>
    <dbReference type="NCBI Taxonomy" id="46969"/>
    <lineage>
        <taxon>Eukaryota</taxon>
        <taxon>Viridiplantae</taxon>
        <taxon>Streptophyta</taxon>
        <taxon>Embryophyta</taxon>
        <taxon>Tracheophyta</taxon>
        <taxon>Spermatophyta</taxon>
        <taxon>Magnoliopsida</taxon>
        <taxon>Ranunculales</taxon>
        <taxon>Ranunculaceae</taxon>
        <taxon>Thalictroideae</taxon>
        <taxon>Thalictrum</taxon>
    </lineage>
</organism>
<name>A0A7J6WL93_THATH</name>
<keyword evidence="1" id="KW-0472">Membrane</keyword>
<comment type="caution">
    <text evidence="2">The sequence shown here is derived from an EMBL/GenBank/DDBJ whole genome shotgun (WGS) entry which is preliminary data.</text>
</comment>
<keyword evidence="1" id="KW-0812">Transmembrane</keyword>
<accession>A0A7J6WL93</accession>
<sequence>MNDAPVLKKANIGVAVADATDAARGASDVVFTVPCLSVIISAVLTRKAISQKMKNHTFGFMFIALIWKFDFSPFMVLIITILNDGTIMTISKDRVKPSPMPDSWKLKIFSLL</sequence>
<dbReference type="Proteomes" id="UP000554482">
    <property type="component" value="Unassembled WGS sequence"/>
</dbReference>
<dbReference type="PANTHER" id="PTHR42861">
    <property type="entry name" value="CALCIUM-TRANSPORTING ATPASE"/>
    <property type="match status" value="1"/>
</dbReference>
<evidence type="ECO:0000313" key="2">
    <source>
        <dbReference type="EMBL" id="KAF5198134.1"/>
    </source>
</evidence>
<dbReference type="Gene3D" id="1.20.1110.10">
    <property type="entry name" value="Calcium-transporting ATPase, transmembrane domain"/>
    <property type="match status" value="1"/>
</dbReference>
<feature type="transmembrane region" description="Helical" evidence="1">
    <location>
        <begin position="29"/>
        <end position="46"/>
    </location>
</feature>
<dbReference type="EMBL" id="JABWDY010013685">
    <property type="protein sequence ID" value="KAF5198134.1"/>
    <property type="molecule type" value="Genomic_DNA"/>
</dbReference>
<feature type="transmembrane region" description="Helical" evidence="1">
    <location>
        <begin position="58"/>
        <end position="82"/>
    </location>
</feature>
<feature type="non-terminal residue" evidence="2">
    <location>
        <position position="1"/>
    </location>
</feature>